<sequence length="56" mass="6512">MKNIIPIFLMYLPLVLLAQNSLEKSRVEDRAKWVGVRERIEGAVERGEITREQADE</sequence>
<dbReference type="EMBL" id="UINC01041312">
    <property type="protein sequence ID" value="SVB42412.1"/>
    <property type="molecule type" value="Genomic_DNA"/>
</dbReference>
<proteinExistence type="predicted"/>
<feature type="non-terminal residue" evidence="1">
    <location>
        <position position="56"/>
    </location>
</feature>
<dbReference type="AlphaFoldDB" id="A0A382DWF2"/>
<organism evidence="1">
    <name type="scientific">marine metagenome</name>
    <dbReference type="NCBI Taxonomy" id="408172"/>
    <lineage>
        <taxon>unclassified sequences</taxon>
        <taxon>metagenomes</taxon>
        <taxon>ecological metagenomes</taxon>
    </lineage>
</organism>
<protein>
    <submittedName>
        <fullName evidence="1">Uncharacterized protein</fullName>
    </submittedName>
</protein>
<name>A0A382DWF2_9ZZZZ</name>
<reference evidence="1" key="1">
    <citation type="submission" date="2018-05" db="EMBL/GenBank/DDBJ databases">
        <authorList>
            <person name="Lanie J.A."/>
            <person name="Ng W.-L."/>
            <person name="Kazmierczak K.M."/>
            <person name="Andrzejewski T.M."/>
            <person name="Davidsen T.M."/>
            <person name="Wayne K.J."/>
            <person name="Tettelin H."/>
            <person name="Glass J.I."/>
            <person name="Rusch D."/>
            <person name="Podicherti R."/>
            <person name="Tsui H.-C.T."/>
            <person name="Winkler M.E."/>
        </authorList>
    </citation>
    <scope>NUCLEOTIDE SEQUENCE</scope>
</reference>
<gene>
    <name evidence="1" type="ORF">METZ01_LOCUS195266</name>
</gene>
<accession>A0A382DWF2</accession>
<evidence type="ECO:0000313" key="1">
    <source>
        <dbReference type="EMBL" id="SVB42412.1"/>
    </source>
</evidence>